<reference evidence="2" key="1">
    <citation type="journal article" date="2015" name="Proc. Natl. Acad. Sci. U.S.A.">
        <title>Networks of energetic and metabolic interactions define dynamics in microbial communities.</title>
        <authorList>
            <person name="Embree M."/>
            <person name="Liu J.K."/>
            <person name="Al-Bassam M.M."/>
            <person name="Zengler K."/>
        </authorList>
    </citation>
    <scope>NUCLEOTIDE SEQUENCE</scope>
</reference>
<dbReference type="PROSITE" id="PS50943">
    <property type="entry name" value="HTH_CROC1"/>
    <property type="match status" value="1"/>
</dbReference>
<dbReference type="GO" id="GO:0003677">
    <property type="term" value="F:DNA binding"/>
    <property type="evidence" value="ECO:0007669"/>
    <property type="project" value="InterPro"/>
</dbReference>
<dbReference type="InterPro" id="IPR010982">
    <property type="entry name" value="Lambda_DNA-bd_dom_sf"/>
</dbReference>
<name>A0A0W8FYV5_9ZZZZ</name>
<dbReference type="InterPro" id="IPR001387">
    <property type="entry name" value="Cro/C1-type_HTH"/>
</dbReference>
<dbReference type="Gene3D" id="1.10.260.40">
    <property type="entry name" value="lambda repressor-like DNA-binding domains"/>
    <property type="match status" value="1"/>
</dbReference>
<dbReference type="EMBL" id="LNQE01000547">
    <property type="protein sequence ID" value="KUG26045.1"/>
    <property type="molecule type" value="Genomic_DNA"/>
</dbReference>
<gene>
    <name evidence="2" type="ORF">ASZ90_004119</name>
</gene>
<evidence type="ECO:0000259" key="1">
    <source>
        <dbReference type="PROSITE" id="PS50943"/>
    </source>
</evidence>
<feature type="domain" description="HTH cro/C1-type" evidence="1">
    <location>
        <begin position="45"/>
        <end position="99"/>
    </location>
</feature>
<proteinExistence type="predicted"/>
<dbReference type="CDD" id="cd00093">
    <property type="entry name" value="HTH_XRE"/>
    <property type="match status" value="1"/>
</dbReference>
<sequence length="105" mass="11631">MTTNSQKQKNLEKKGWKIGSTAEFLGLSEEESSYIELKLKLGTNLRKLRTEKKLTQVELAKIIKSSQSRVAKLEIGDPSVSLDLIIRSLLALGTSNKEIARAISS</sequence>
<dbReference type="Pfam" id="PF01381">
    <property type="entry name" value="HTH_3"/>
    <property type="match status" value="1"/>
</dbReference>
<evidence type="ECO:0000313" key="2">
    <source>
        <dbReference type="EMBL" id="KUG26045.1"/>
    </source>
</evidence>
<dbReference type="AlphaFoldDB" id="A0A0W8FYV5"/>
<protein>
    <submittedName>
        <fullName evidence="2">Putative transcriptional regulator</fullName>
    </submittedName>
</protein>
<dbReference type="SMART" id="SM00530">
    <property type="entry name" value="HTH_XRE"/>
    <property type="match status" value="1"/>
</dbReference>
<organism evidence="2">
    <name type="scientific">hydrocarbon metagenome</name>
    <dbReference type="NCBI Taxonomy" id="938273"/>
    <lineage>
        <taxon>unclassified sequences</taxon>
        <taxon>metagenomes</taxon>
        <taxon>ecological metagenomes</taxon>
    </lineage>
</organism>
<comment type="caution">
    <text evidence="2">The sequence shown here is derived from an EMBL/GenBank/DDBJ whole genome shotgun (WGS) entry which is preliminary data.</text>
</comment>
<dbReference type="SUPFAM" id="SSF47413">
    <property type="entry name" value="lambda repressor-like DNA-binding domains"/>
    <property type="match status" value="1"/>
</dbReference>
<accession>A0A0W8FYV5</accession>